<comment type="caution">
    <text evidence="7">The sequence shown here is derived from an EMBL/GenBank/DDBJ whole genome shotgun (WGS) entry which is preliminary data.</text>
</comment>
<keyword evidence="8" id="KW-1185">Reference proteome</keyword>
<dbReference type="GO" id="GO:0050660">
    <property type="term" value="F:flavin adenine dinucleotide binding"/>
    <property type="evidence" value="ECO:0007669"/>
    <property type="project" value="InterPro"/>
</dbReference>
<accession>A0A8H4CUN3</accession>
<reference evidence="7" key="1">
    <citation type="journal article" date="2020" name="Phytopathology">
        <title>Genome sequence and comparative analysis of Colletotrichum gloeosporioides isolated from Liriodendron leaves.</title>
        <authorList>
            <person name="Fu F.F."/>
            <person name="Hao Z."/>
            <person name="Wang P."/>
            <person name="Lu Y."/>
            <person name="Xue L.J."/>
            <person name="Wei G."/>
            <person name="Tian Y."/>
            <person name="Baishi H."/>
            <person name="Xu H."/>
            <person name="Shi J."/>
            <person name="Cheng T."/>
            <person name="Wang G."/>
            <person name="Yi Y."/>
            <person name="Chen J."/>
        </authorList>
    </citation>
    <scope>NUCLEOTIDE SEQUENCE</scope>
    <source>
        <strain evidence="7">Lc1</strain>
    </source>
</reference>
<evidence type="ECO:0000313" key="7">
    <source>
        <dbReference type="EMBL" id="KAF3810166.1"/>
    </source>
</evidence>
<evidence type="ECO:0000313" key="8">
    <source>
        <dbReference type="Proteomes" id="UP000613401"/>
    </source>
</evidence>
<organism evidence="7 8">
    <name type="scientific">Colletotrichum gloeosporioides</name>
    <name type="common">Anthracnose fungus</name>
    <name type="synonym">Glomerella cingulata</name>
    <dbReference type="NCBI Taxonomy" id="474922"/>
    <lineage>
        <taxon>Eukaryota</taxon>
        <taxon>Fungi</taxon>
        <taxon>Dikarya</taxon>
        <taxon>Ascomycota</taxon>
        <taxon>Pezizomycotina</taxon>
        <taxon>Sordariomycetes</taxon>
        <taxon>Hypocreomycetidae</taxon>
        <taxon>Glomerellales</taxon>
        <taxon>Glomerellaceae</taxon>
        <taxon>Colletotrichum</taxon>
        <taxon>Colletotrichum gloeosporioides species complex</taxon>
    </lineage>
</organism>
<dbReference type="SUPFAM" id="SSF51905">
    <property type="entry name" value="FAD/NAD(P)-binding domain"/>
    <property type="match status" value="1"/>
</dbReference>
<dbReference type="GeneID" id="69009780"/>
<dbReference type="PANTHER" id="PTHR10961:SF46">
    <property type="entry name" value="PEROXISOMAL SARCOSINE OXIDASE"/>
    <property type="match status" value="1"/>
</dbReference>
<dbReference type="PANTHER" id="PTHR10961">
    <property type="entry name" value="PEROXISOMAL SARCOSINE OXIDASE"/>
    <property type="match status" value="1"/>
</dbReference>
<dbReference type="Gene3D" id="3.50.50.60">
    <property type="entry name" value="FAD/NAD(P)-binding domain"/>
    <property type="match status" value="1"/>
</dbReference>
<evidence type="ECO:0000256" key="1">
    <source>
        <dbReference type="ARBA" id="ARBA00001974"/>
    </source>
</evidence>
<gene>
    <name evidence="7" type="ORF">GCG54_00002618</name>
</gene>
<keyword evidence="3" id="KW-0285">Flavoprotein</keyword>
<comment type="similarity">
    <text evidence="2">Belongs to the MSOX/MTOX family.</text>
</comment>
<name>A0A8H4CUN3_COLGL</name>
<evidence type="ECO:0000256" key="4">
    <source>
        <dbReference type="ARBA" id="ARBA00022827"/>
    </source>
</evidence>
<keyword evidence="5" id="KW-0560">Oxidoreductase</keyword>
<evidence type="ECO:0000256" key="5">
    <source>
        <dbReference type="ARBA" id="ARBA00023002"/>
    </source>
</evidence>
<dbReference type="GO" id="GO:0008115">
    <property type="term" value="F:sarcosine oxidase activity"/>
    <property type="evidence" value="ECO:0007669"/>
    <property type="project" value="TreeGrafter"/>
</dbReference>
<evidence type="ECO:0000256" key="3">
    <source>
        <dbReference type="ARBA" id="ARBA00022630"/>
    </source>
</evidence>
<dbReference type="InterPro" id="IPR006076">
    <property type="entry name" value="FAD-dep_OxRdtase"/>
</dbReference>
<dbReference type="AlphaFoldDB" id="A0A8H4CUN3"/>
<dbReference type="Gene3D" id="3.30.9.10">
    <property type="entry name" value="D-Amino Acid Oxidase, subunit A, domain 2"/>
    <property type="match status" value="1"/>
</dbReference>
<keyword evidence="4" id="KW-0274">FAD</keyword>
<dbReference type="InterPro" id="IPR036188">
    <property type="entry name" value="FAD/NAD-bd_sf"/>
</dbReference>
<feature type="domain" description="FAD dependent oxidoreductase" evidence="6">
    <location>
        <begin position="33"/>
        <end position="416"/>
    </location>
</feature>
<evidence type="ECO:0000256" key="2">
    <source>
        <dbReference type="ARBA" id="ARBA00010989"/>
    </source>
</evidence>
<dbReference type="Proteomes" id="UP000613401">
    <property type="component" value="Unassembled WGS sequence"/>
</dbReference>
<evidence type="ECO:0000259" key="6">
    <source>
        <dbReference type="Pfam" id="PF01266"/>
    </source>
</evidence>
<dbReference type="EMBL" id="WVTB01000013">
    <property type="protein sequence ID" value="KAF3810166.1"/>
    <property type="molecule type" value="Genomic_DNA"/>
</dbReference>
<dbReference type="RefSeq" id="XP_045269325.1">
    <property type="nucleotide sequence ID" value="XM_045402707.1"/>
</dbReference>
<dbReference type="Pfam" id="PF01266">
    <property type="entry name" value="DAO"/>
    <property type="match status" value="1"/>
</dbReference>
<sequence>MGKFCRYPSSSSLTRHTTHTSFYQIMAVKTRERIIVVGAGVFGASTALAFQYSNTYKDYDIVVVDRDPHADPASASHDLSKIVRSDYAIPVHIEMARAAMDMWLKDPFFKEFFHRVGMYRCQPDDFNQQSLQAYKQLGYPTKSRWITVDELRKQTPVFANADFGTSDKVMYNPDFGYVDAAAALEATRREAFNHPRVDLVVGDVQNLTFDESGHCTGVNVLLQDGTTQELRGKVVLCTGARTATLLEKSAPERKELHAGERLKATGAISFTVRIDGELKERFDAGPVPVWKNRVNEVMGELVSYKDGLLKFNRDGCWTLEKEREILVPTDANLTRWVDDIDQNDIKKLCRETLVGLCGKELESCEIEEYRFCWDSYTPNHDFFIGEHPRCDNLYFATGGSFHGWKFLPVIGKKVVAMLEGKLSEQEKQMWAWDRTNPDAANTTYHVNGALEEMQ</sequence>
<reference evidence="7" key="2">
    <citation type="submission" date="2020-03" db="EMBL/GenBank/DDBJ databases">
        <authorList>
            <person name="Fu F.-F."/>
            <person name="Chen J."/>
        </authorList>
    </citation>
    <scope>NUCLEOTIDE SEQUENCE</scope>
    <source>
        <strain evidence="7">Lc1</strain>
    </source>
</reference>
<dbReference type="InterPro" id="IPR045170">
    <property type="entry name" value="MTOX"/>
</dbReference>
<proteinExistence type="inferred from homology"/>
<comment type="cofactor">
    <cofactor evidence="1">
        <name>FAD</name>
        <dbReference type="ChEBI" id="CHEBI:57692"/>
    </cofactor>
</comment>
<protein>
    <submittedName>
        <fullName evidence="7">L-pipecolate oxidase</fullName>
    </submittedName>
</protein>